<dbReference type="RefSeq" id="XP_024582175.1">
    <property type="nucleotide sequence ID" value="XM_024716592.1"/>
</dbReference>
<dbReference type="EMBL" id="CCYD01001640">
    <property type="protein sequence ID" value="CEG45806.1"/>
    <property type="molecule type" value="Genomic_DNA"/>
</dbReference>
<reference evidence="2" key="1">
    <citation type="submission" date="2014-09" db="EMBL/GenBank/DDBJ databases">
        <authorList>
            <person name="Sharma Rahul"/>
            <person name="Thines Marco"/>
        </authorList>
    </citation>
    <scope>NUCLEOTIDE SEQUENCE [LARGE SCALE GENOMIC DNA]</scope>
</reference>
<dbReference type="GeneID" id="36397133"/>
<organism evidence="1 2">
    <name type="scientific">Plasmopara halstedii</name>
    <name type="common">Downy mildew of sunflower</name>
    <dbReference type="NCBI Taxonomy" id="4781"/>
    <lineage>
        <taxon>Eukaryota</taxon>
        <taxon>Sar</taxon>
        <taxon>Stramenopiles</taxon>
        <taxon>Oomycota</taxon>
        <taxon>Peronosporomycetes</taxon>
        <taxon>Peronosporales</taxon>
        <taxon>Peronosporaceae</taxon>
        <taxon>Plasmopara</taxon>
    </lineage>
</organism>
<keyword evidence="2" id="KW-1185">Reference proteome</keyword>
<evidence type="ECO:0000313" key="2">
    <source>
        <dbReference type="Proteomes" id="UP000054928"/>
    </source>
</evidence>
<evidence type="ECO:0000313" key="1">
    <source>
        <dbReference type="EMBL" id="CEG45806.1"/>
    </source>
</evidence>
<accession>A0A0P1AW63</accession>
<sequence length="137" mass="15215">MKGGKLMVRWMGPFSIVQELPTSFLIENLLTTETFDVHAIRLKHYADDMLSVTEEIKHHMSLQGINLGLEDAKDSWKSMGGIVKAVPEIRGHSWRRVITQGSSGITMKSSSMKLGSQVLGEVWTNVQVSDLPTPYSG</sequence>
<protein>
    <submittedName>
        <fullName evidence="1">Uncharacterized protein</fullName>
    </submittedName>
</protein>
<dbReference type="AlphaFoldDB" id="A0A0P1AW63"/>
<dbReference type="OMA" id="ADTEDSW"/>
<dbReference type="OrthoDB" id="78907at2759"/>
<dbReference type="Proteomes" id="UP000054928">
    <property type="component" value="Unassembled WGS sequence"/>
</dbReference>
<proteinExistence type="predicted"/>
<name>A0A0P1AW63_PLAHL</name>